<dbReference type="PANTHER" id="PTHR35632">
    <property type="entry name" value="MAJOR POLLEN ALLERGEN OLE E 6-LIKE"/>
    <property type="match status" value="1"/>
</dbReference>
<comment type="caution">
    <text evidence="2">The sequence shown here is derived from an EMBL/GenBank/DDBJ whole genome shotgun (WGS) entry which is preliminary data.</text>
</comment>
<reference evidence="3 5" key="3">
    <citation type="submission" date="2017-11" db="EMBL/GenBank/DDBJ databases">
        <title>De-novo sequencing of pomegranate (Punica granatum L.) genome.</title>
        <authorList>
            <person name="Akparov Z."/>
            <person name="Amiraslanov A."/>
            <person name="Hajiyeva S."/>
            <person name="Abbasov M."/>
            <person name="Kaur K."/>
            <person name="Hamwieh A."/>
            <person name="Solovyev V."/>
            <person name="Salamov A."/>
            <person name="Braich B."/>
            <person name="Kosarev P."/>
            <person name="Mahmoud A."/>
            <person name="Hajiyev E."/>
            <person name="Babayeva S."/>
            <person name="Izzatullayeva V."/>
            <person name="Mammadov A."/>
            <person name="Mammadov A."/>
            <person name="Sharifova S."/>
            <person name="Ojaghi J."/>
            <person name="Eynullazada K."/>
            <person name="Bayramov B."/>
            <person name="Abdulazimova A."/>
            <person name="Shahmuradov I."/>
        </authorList>
    </citation>
    <scope>NUCLEOTIDE SEQUENCE [LARGE SCALE GENOMIC DNA]</scope>
    <source>
        <strain evidence="3">AG2017</strain>
        <strain evidence="5">cv. AG2017</strain>
        <tissue evidence="3">Leaf</tissue>
    </source>
</reference>
<dbReference type="Pfam" id="PF09253">
    <property type="entry name" value="Ole_e_6"/>
    <property type="match status" value="1"/>
</dbReference>
<keyword evidence="1" id="KW-0732">Signal</keyword>
<dbReference type="Gene3D" id="1.10.287.720">
    <property type="entry name" value="Pollen allergen ole e 6"/>
    <property type="match status" value="1"/>
</dbReference>
<dbReference type="EMBL" id="MTKT01005527">
    <property type="protein sequence ID" value="OWM66856.1"/>
    <property type="molecule type" value="Genomic_DNA"/>
</dbReference>
<dbReference type="EMBL" id="PGOL01001595">
    <property type="protein sequence ID" value="PKI56552.1"/>
    <property type="molecule type" value="Genomic_DNA"/>
</dbReference>
<dbReference type="Proteomes" id="UP000197138">
    <property type="component" value="Unassembled WGS sequence"/>
</dbReference>
<reference evidence="4" key="1">
    <citation type="journal article" date="2017" name="Plant J.">
        <title>The pomegranate (Punica granatum L.) genome and the genomics of punicalagin biosynthesis.</title>
        <authorList>
            <person name="Qin G."/>
            <person name="Xu C."/>
            <person name="Ming R."/>
            <person name="Tang H."/>
            <person name="Guyot R."/>
            <person name="Kramer E.M."/>
            <person name="Hu Y."/>
            <person name="Yi X."/>
            <person name="Qi Y."/>
            <person name="Xu X."/>
            <person name="Gao Z."/>
            <person name="Pan H."/>
            <person name="Jian J."/>
            <person name="Tian Y."/>
            <person name="Yue Z."/>
            <person name="Xu Y."/>
        </authorList>
    </citation>
    <scope>NUCLEOTIDE SEQUENCE [LARGE SCALE GENOMIC DNA]</scope>
    <source>
        <strain evidence="4">cv. Dabenzi</strain>
    </source>
</reference>
<reference evidence="2" key="2">
    <citation type="submission" date="2017-06" db="EMBL/GenBank/DDBJ databases">
        <title>The pomegranate genome and the genomics of punicalagin biosynthesis.</title>
        <authorList>
            <person name="Xu C."/>
        </authorList>
    </citation>
    <scope>NUCLEOTIDE SEQUENCE [LARGE SCALE GENOMIC DNA]</scope>
    <source>
        <tissue evidence="2">Fresh leaf</tissue>
    </source>
</reference>
<dbReference type="PANTHER" id="PTHR35632:SF1">
    <property type="entry name" value="MAJOR POLLEN ALLERGEN OLE E 6-LIKE"/>
    <property type="match status" value="1"/>
</dbReference>
<evidence type="ECO:0000313" key="5">
    <source>
        <dbReference type="Proteomes" id="UP000233551"/>
    </source>
</evidence>
<organism evidence="2 4">
    <name type="scientific">Punica granatum</name>
    <name type="common">Pomegranate</name>
    <dbReference type="NCBI Taxonomy" id="22663"/>
    <lineage>
        <taxon>Eukaryota</taxon>
        <taxon>Viridiplantae</taxon>
        <taxon>Streptophyta</taxon>
        <taxon>Embryophyta</taxon>
        <taxon>Tracheophyta</taxon>
        <taxon>Spermatophyta</taxon>
        <taxon>Magnoliopsida</taxon>
        <taxon>eudicotyledons</taxon>
        <taxon>Gunneridae</taxon>
        <taxon>Pentapetalae</taxon>
        <taxon>rosids</taxon>
        <taxon>malvids</taxon>
        <taxon>Myrtales</taxon>
        <taxon>Lythraceae</taxon>
        <taxon>Punica</taxon>
    </lineage>
</organism>
<dbReference type="Proteomes" id="UP000233551">
    <property type="component" value="Unassembled WGS sequence"/>
</dbReference>
<evidence type="ECO:0000313" key="3">
    <source>
        <dbReference type="EMBL" id="PKI56552.1"/>
    </source>
</evidence>
<gene>
    <name evidence="2" type="ORF">CDL15_Pgr002651</name>
    <name evidence="3" type="ORF">CRG98_023078</name>
</gene>
<dbReference type="InterPro" id="IPR015333">
    <property type="entry name" value="Pollen_allergen_ole-e-6"/>
</dbReference>
<name>A0A218W2J3_PUNGR</name>
<feature type="chain" id="PRO_5014071571" evidence="1">
    <location>
        <begin position="28"/>
        <end position="75"/>
    </location>
</feature>
<evidence type="ECO:0000313" key="4">
    <source>
        <dbReference type="Proteomes" id="UP000197138"/>
    </source>
</evidence>
<dbReference type="AlphaFoldDB" id="A0A218W2J3"/>
<accession>A0A218W2J3</accession>
<dbReference type="GeneID" id="116189044"/>
<dbReference type="OrthoDB" id="1869791at2759"/>
<proteinExistence type="predicted"/>
<evidence type="ECO:0000256" key="1">
    <source>
        <dbReference type="SAM" id="SignalP"/>
    </source>
</evidence>
<feature type="signal peptide" evidence="1">
    <location>
        <begin position="1"/>
        <end position="27"/>
    </location>
</feature>
<protein>
    <submittedName>
        <fullName evidence="2">Uncharacterized protein</fullName>
    </submittedName>
</protein>
<dbReference type="SUPFAM" id="SSF111388">
    <property type="entry name" value="Pollen allergen ole e 6"/>
    <property type="match status" value="1"/>
</dbReference>
<sequence length="75" mass="8438">MAFNKLVAVFLVCIVFGAALNAEKAAAVDEKFKSCFDNCLSECLADNRGYTFCEMRCDADCSEKEFMDKLKSRFN</sequence>
<evidence type="ECO:0000313" key="2">
    <source>
        <dbReference type="EMBL" id="OWM66856.1"/>
    </source>
</evidence>
<dbReference type="InterPro" id="IPR036466">
    <property type="entry name" value="Pollen_allergen_ole-e-6_sf"/>
</dbReference>
<keyword evidence="5" id="KW-1185">Reference proteome</keyword>